<sequence>MEIHMKQSKTSQGKNILEGTPTVISTRALNRALLARQMLLTREQLPVLNAVERLVGMQAQDPNAPYFGLFARLEQFLPEELSQLIQDRKVVRIALMRSTIHLVSSHDCLYLRPLVQSVHERGLKGSYGKYIYNLDVKEVAKAGRTMVETKPLTFKELGKQLNDKWPDFDPAALAAVVRTSVPLVQLPPRGLWGESGQAVHTSAEAWLGNSLSSKSVLDDMILRYLAAFGPASVQDIQTWSGLTRLSETVERLLPQLVNFHDNQGNELFDIPDAPRPDENILSPPRFLGGFDNMLLSYANRKRIIDEDYHKLVFTKNGIIKPTILIDGFVSGIWKVKREQGILKLIIQLFKQLSNHEYNTLTDEGSRLLDFITSEEVPREIVFL</sequence>
<dbReference type="PANTHER" id="PTHR38479">
    <property type="entry name" value="LMO0824 PROTEIN"/>
    <property type="match status" value="1"/>
</dbReference>
<dbReference type="RefSeq" id="WP_406580310.1">
    <property type="nucleotide sequence ID" value="NZ_JBJHQH010000005.1"/>
</dbReference>
<dbReference type="Pfam" id="PF06224">
    <property type="entry name" value="AlkZ-like"/>
    <property type="match status" value="1"/>
</dbReference>
<evidence type="ECO:0000313" key="1">
    <source>
        <dbReference type="EMBL" id="MFK9091691.1"/>
    </source>
</evidence>
<keyword evidence="2" id="KW-1185">Reference proteome</keyword>
<comment type="caution">
    <text evidence="1">The sequence shown here is derived from an EMBL/GenBank/DDBJ whole genome shotgun (WGS) entry which is preliminary data.</text>
</comment>
<dbReference type="PANTHER" id="PTHR38479:SF2">
    <property type="entry name" value="WINGED HELIX DNA-BINDING DOMAIN-CONTAINING PROTEIN"/>
    <property type="match status" value="1"/>
</dbReference>
<evidence type="ECO:0000313" key="2">
    <source>
        <dbReference type="Proteomes" id="UP001623041"/>
    </source>
</evidence>
<proteinExistence type="predicted"/>
<dbReference type="Proteomes" id="UP001623041">
    <property type="component" value="Unassembled WGS sequence"/>
</dbReference>
<protein>
    <submittedName>
        <fullName evidence="1">Winged helix DNA-binding domain-containing protein</fullName>
    </submittedName>
</protein>
<dbReference type="InterPro" id="IPR009351">
    <property type="entry name" value="AlkZ-like"/>
</dbReference>
<name>A0ABW8RE26_9BACI</name>
<reference evidence="1 2" key="1">
    <citation type="submission" date="2024-11" db="EMBL/GenBank/DDBJ databases">
        <authorList>
            <person name="Lucas J.A."/>
        </authorList>
    </citation>
    <scope>NUCLEOTIDE SEQUENCE [LARGE SCALE GENOMIC DNA]</scope>
    <source>
        <strain evidence="1 2">Z 5.4</strain>
    </source>
</reference>
<gene>
    <name evidence="1" type="ORF">ACJEBI_09360</name>
</gene>
<dbReference type="GO" id="GO:0003677">
    <property type="term" value="F:DNA binding"/>
    <property type="evidence" value="ECO:0007669"/>
    <property type="project" value="UniProtKB-KW"/>
</dbReference>
<keyword evidence="1" id="KW-0238">DNA-binding</keyword>
<organism evidence="1 2">
    <name type="scientific">Bacillus salipaludis</name>
    <dbReference type="NCBI Taxonomy" id="2547811"/>
    <lineage>
        <taxon>Bacteria</taxon>
        <taxon>Bacillati</taxon>
        <taxon>Bacillota</taxon>
        <taxon>Bacilli</taxon>
        <taxon>Bacillales</taxon>
        <taxon>Bacillaceae</taxon>
        <taxon>Bacillus</taxon>
    </lineage>
</organism>
<dbReference type="EMBL" id="JBJHQH010000005">
    <property type="protein sequence ID" value="MFK9091691.1"/>
    <property type="molecule type" value="Genomic_DNA"/>
</dbReference>
<accession>A0ABW8RE26</accession>